<dbReference type="EMBL" id="LSMT01000060">
    <property type="protein sequence ID" value="PFX29802.1"/>
    <property type="molecule type" value="Genomic_DNA"/>
</dbReference>
<dbReference type="CDD" id="cd17936">
    <property type="entry name" value="EEXXEc_NFX1"/>
    <property type="match status" value="1"/>
</dbReference>
<dbReference type="OrthoDB" id="5960672at2759"/>
<gene>
    <name evidence="2" type="primary">Znfx1</name>
    <name evidence="2" type="ORF">AWC38_SpisGene5423</name>
</gene>
<dbReference type="GO" id="GO:0031380">
    <property type="term" value="C:nuclear RNA-directed RNA polymerase complex"/>
    <property type="evidence" value="ECO:0007669"/>
    <property type="project" value="TreeGrafter"/>
</dbReference>
<dbReference type="SUPFAM" id="SSF52540">
    <property type="entry name" value="P-loop containing nucleoside triphosphate hydrolases"/>
    <property type="match status" value="1"/>
</dbReference>
<organism evidence="2 3">
    <name type="scientific">Stylophora pistillata</name>
    <name type="common">Smooth cauliflower coral</name>
    <dbReference type="NCBI Taxonomy" id="50429"/>
    <lineage>
        <taxon>Eukaryota</taxon>
        <taxon>Metazoa</taxon>
        <taxon>Cnidaria</taxon>
        <taxon>Anthozoa</taxon>
        <taxon>Hexacorallia</taxon>
        <taxon>Scleractinia</taxon>
        <taxon>Astrocoeniina</taxon>
        <taxon>Pocilloporidae</taxon>
        <taxon>Stylophora</taxon>
    </lineage>
</organism>
<dbReference type="GO" id="GO:0031048">
    <property type="term" value="P:regulatory ncRNA-mediated heterochromatin formation"/>
    <property type="evidence" value="ECO:0007669"/>
    <property type="project" value="TreeGrafter"/>
</dbReference>
<accession>A0A2B4SMQ7</accession>
<name>A0A2B4SMQ7_STYPI</name>
<evidence type="ECO:0000313" key="2">
    <source>
        <dbReference type="EMBL" id="PFX29802.1"/>
    </source>
</evidence>
<sequence length="1002" mass="115234">MREGGRETSGRGRRGGKRGRAREDGRTSDSQSETLRRLKEKHSENGLEGLKCLEYENLRDLKNKSPVEIVLHLTLECCLWSTEHLVKKQSTITDDCLVLTMNIFTKGCDSSSKDDLFKLLSLLPGSSLLNVHLRRNLNMLSVNSMMPAEFVPYLKNVVRIMNEVLQRFPNSYSDLPLSDLYCAIRLASHSGQLPGDTFVKEVHAMMKLRMEKPEELKRKEEEKRQIRMKPRESAKSNDDVDPPENFRCLSVIPTQEDISTGGTPFLRGNKVDRAYKDVEHYLDVQFRLLREDFQRPLREGITKLLKCPGSSKVGALRDIFVYNNGMLDIQFITPSDIEGLEEIDVFQMVENTTYFEAYRHVLKGLQRIFPDYLPFQKETFHMYSRVPILNLDSWPSVEDLGLDDSQYRALQTPLTKEFAIIQGPPGTGKAFIGLKENTLISDGHEHNAMLRWTNLSLNSVNFSQGDVCKMDGGVDAYAETKEKEKEERENPENQDVLYEAKVMETQRVLDDEEITVYNSKPTRRNEDLTVVNPFTCIEEGAAKYSKILAELQPRITIVEKAAEVLESHIVTSLTPGCHLLILIGDHQQLRPNPTVYELAKNYNLDVSLFERMVKNGVPFERLRLQHRMRPEISKMLEHIYFNPKLENHESVLTFENIKGVTTTTPRVREMCGNYCKHRKCEKKCGDPCDPCNEKCIWQCQHHKCTKLCSELCDRPRCNEPCTKPLPSCNHPCIGLCGEPCPKKCRECHEDEVTEIPFGAEDKKDARFVELEDCGHVFEVEMMDQWMDQTDTSKGGNSVNVQLKYCPKCHVPIRCSSRYGNIVKMILADFKRIKQTISLSEVQGSQEVARMLLVAQQIEQFPSDRGSIKAWLGQESHSAEDLDVIRNQFNLLSFLQMQRATMHRQFEEEEVLSETKKDFEGKVEELRVRIMALNSQTFNCQHVEELKEEMHRTQLLVDFRLLTMQLEIRGIHLSITDTVEVGLTREALDSERKIGIDIYNAER</sequence>
<protein>
    <submittedName>
        <fullName evidence="2">NFX1-type zinc finger-containing protein 1</fullName>
    </submittedName>
</protein>
<dbReference type="InterPro" id="IPR027417">
    <property type="entry name" value="P-loop_NTPase"/>
</dbReference>
<feature type="compositionally biased region" description="Basic and acidic residues" evidence="1">
    <location>
        <begin position="1"/>
        <end position="10"/>
    </location>
</feature>
<evidence type="ECO:0000256" key="1">
    <source>
        <dbReference type="SAM" id="MobiDB-lite"/>
    </source>
</evidence>
<comment type="caution">
    <text evidence="2">The sequence shown here is derived from an EMBL/GenBank/DDBJ whole genome shotgun (WGS) entry which is preliminary data.</text>
</comment>
<dbReference type="Gene3D" id="3.40.50.300">
    <property type="entry name" value="P-loop containing nucleotide triphosphate hydrolases"/>
    <property type="match status" value="1"/>
</dbReference>
<proteinExistence type="predicted"/>
<dbReference type="CDD" id="cd20805">
    <property type="entry name" value="C1_DGK_rpt2"/>
    <property type="match status" value="1"/>
</dbReference>
<reference evidence="3" key="1">
    <citation type="journal article" date="2017" name="bioRxiv">
        <title>Comparative analysis of the genomes of Stylophora pistillata and Acropora digitifera provides evidence for extensive differences between species of corals.</title>
        <authorList>
            <person name="Voolstra C.R."/>
            <person name="Li Y."/>
            <person name="Liew Y.J."/>
            <person name="Baumgarten S."/>
            <person name="Zoccola D."/>
            <person name="Flot J.-F."/>
            <person name="Tambutte S."/>
            <person name="Allemand D."/>
            <person name="Aranda M."/>
        </authorList>
    </citation>
    <scope>NUCLEOTIDE SEQUENCE [LARGE SCALE GENOMIC DNA]</scope>
</reference>
<feature type="compositionally biased region" description="Basic and acidic residues" evidence="1">
    <location>
        <begin position="213"/>
        <end position="238"/>
    </location>
</feature>
<dbReference type="PANTHER" id="PTHR10887:SF341">
    <property type="entry name" value="NFX1-TYPE ZINC FINGER-CONTAINING PROTEIN 1"/>
    <property type="match status" value="1"/>
</dbReference>
<feature type="compositionally biased region" description="Basic residues" evidence="1">
    <location>
        <begin position="11"/>
        <end position="20"/>
    </location>
</feature>
<dbReference type="AlphaFoldDB" id="A0A2B4SMQ7"/>
<keyword evidence="3" id="KW-1185">Reference proteome</keyword>
<feature type="region of interest" description="Disordered" evidence="1">
    <location>
        <begin position="1"/>
        <end position="42"/>
    </location>
</feature>
<dbReference type="InterPro" id="IPR045055">
    <property type="entry name" value="DNA2/NAM7-like"/>
</dbReference>
<dbReference type="Proteomes" id="UP000225706">
    <property type="component" value="Unassembled WGS sequence"/>
</dbReference>
<dbReference type="PANTHER" id="PTHR10887">
    <property type="entry name" value="DNA2/NAM7 HELICASE FAMILY"/>
    <property type="match status" value="1"/>
</dbReference>
<feature type="region of interest" description="Disordered" evidence="1">
    <location>
        <begin position="213"/>
        <end position="241"/>
    </location>
</feature>
<evidence type="ECO:0000313" key="3">
    <source>
        <dbReference type="Proteomes" id="UP000225706"/>
    </source>
</evidence>